<feature type="signal peptide" evidence="1">
    <location>
        <begin position="1"/>
        <end position="17"/>
    </location>
</feature>
<name>A0ABR0E7F5_ZASCE</name>
<keyword evidence="3" id="KW-1185">Reference proteome</keyword>
<protein>
    <submittedName>
        <fullName evidence="2">Uncharacterized protein</fullName>
    </submittedName>
</protein>
<dbReference type="EMBL" id="JAXOVC010000009">
    <property type="protein sequence ID" value="KAK4497373.1"/>
    <property type="molecule type" value="Genomic_DNA"/>
</dbReference>
<keyword evidence="1" id="KW-0732">Signal</keyword>
<organism evidence="2 3">
    <name type="scientific">Zasmidium cellare</name>
    <name type="common">Wine cellar mold</name>
    <name type="synonym">Racodium cellare</name>
    <dbReference type="NCBI Taxonomy" id="395010"/>
    <lineage>
        <taxon>Eukaryota</taxon>
        <taxon>Fungi</taxon>
        <taxon>Dikarya</taxon>
        <taxon>Ascomycota</taxon>
        <taxon>Pezizomycotina</taxon>
        <taxon>Dothideomycetes</taxon>
        <taxon>Dothideomycetidae</taxon>
        <taxon>Mycosphaerellales</taxon>
        <taxon>Mycosphaerellaceae</taxon>
        <taxon>Zasmidium</taxon>
    </lineage>
</organism>
<evidence type="ECO:0000313" key="3">
    <source>
        <dbReference type="Proteomes" id="UP001305779"/>
    </source>
</evidence>
<accession>A0ABR0E7F5</accession>
<reference evidence="2 3" key="1">
    <citation type="journal article" date="2023" name="G3 (Bethesda)">
        <title>A chromosome-level genome assembly of Zasmidium syzygii isolated from banana leaves.</title>
        <authorList>
            <person name="van Westerhoven A.C."/>
            <person name="Mehrabi R."/>
            <person name="Talebi R."/>
            <person name="Steentjes M.B.F."/>
            <person name="Corcolon B."/>
            <person name="Chong P.A."/>
            <person name="Kema G.H.J."/>
            <person name="Seidl M.F."/>
        </authorList>
    </citation>
    <scope>NUCLEOTIDE SEQUENCE [LARGE SCALE GENOMIC DNA]</scope>
    <source>
        <strain evidence="2 3">P124</strain>
    </source>
</reference>
<feature type="chain" id="PRO_5047483424" evidence="1">
    <location>
        <begin position="18"/>
        <end position="194"/>
    </location>
</feature>
<dbReference type="Proteomes" id="UP001305779">
    <property type="component" value="Unassembled WGS sequence"/>
</dbReference>
<gene>
    <name evidence="2" type="ORF">PRZ48_011824</name>
</gene>
<evidence type="ECO:0000256" key="1">
    <source>
        <dbReference type="SAM" id="SignalP"/>
    </source>
</evidence>
<proteinExistence type="predicted"/>
<evidence type="ECO:0000313" key="2">
    <source>
        <dbReference type="EMBL" id="KAK4497373.1"/>
    </source>
</evidence>
<sequence>MPSFIAALSLLLPLALAQTETDARFYTDEGCNNFAIACTNLAENTCCSVSKGGTVLYSSSDFYYTASGMGVTFNGNVFSIQGTVANDCNIVTCGNIRDSVCCEADTALSGASYSTTNSKMMRKTRSAGGVAFADSYAWVEDDKSYYISHSNSTKMAAVEAMRSLGDFTNLGSFFKTHAEVVKSEAENTGKKAKL</sequence>
<comment type="caution">
    <text evidence="2">The sequence shown here is derived from an EMBL/GenBank/DDBJ whole genome shotgun (WGS) entry which is preliminary data.</text>
</comment>